<feature type="transmembrane region" description="Helical" evidence="1">
    <location>
        <begin position="16"/>
        <end position="35"/>
    </location>
</feature>
<dbReference type="AlphaFoldDB" id="A0A8H7S2U0"/>
<dbReference type="PANTHER" id="PTHR14256">
    <property type="entry name" value="NADH-UBIQUINONE OXIDOREDUCTASE MLRQ SUBUNIT"/>
    <property type="match status" value="1"/>
</dbReference>
<dbReference type="Proteomes" id="UP000646827">
    <property type="component" value="Unassembled WGS sequence"/>
</dbReference>
<keyword evidence="1" id="KW-0812">Transmembrane</keyword>
<protein>
    <submittedName>
        <fullName evidence="2">Uncharacterized protein</fullName>
    </submittedName>
</protein>
<accession>A0A8H7S2U0</accession>
<name>A0A8H7S2U0_9FUNG</name>
<keyword evidence="1" id="KW-0472">Membrane</keyword>
<dbReference type="PANTHER" id="PTHR14256:SF1">
    <property type="entry name" value="GEO09626P1"/>
    <property type="match status" value="1"/>
</dbReference>
<reference evidence="2 3" key="1">
    <citation type="submission" date="2020-12" db="EMBL/GenBank/DDBJ databases">
        <title>Metabolic potential, ecology and presence of endohyphal bacteria is reflected in genomic diversity of Mucoromycotina.</title>
        <authorList>
            <person name="Muszewska A."/>
            <person name="Okrasinska A."/>
            <person name="Steczkiewicz K."/>
            <person name="Drgas O."/>
            <person name="Orlowska M."/>
            <person name="Perlinska-Lenart U."/>
            <person name="Aleksandrzak-Piekarczyk T."/>
            <person name="Szatraj K."/>
            <person name="Zielenkiewicz U."/>
            <person name="Pilsyk S."/>
            <person name="Malc E."/>
            <person name="Mieczkowski P."/>
            <person name="Kruszewska J.S."/>
            <person name="Biernat P."/>
            <person name="Pawlowska J."/>
        </authorList>
    </citation>
    <scope>NUCLEOTIDE SEQUENCE [LARGE SCALE GENOMIC DNA]</scope>
    <source>
        <strain evidence="2 3">CBS 142.35</strain>
    </source>
</reference>
<evidence type="ECO:0000313" key="3">
    <source>
        <dbReference type="Proteomes" id="UP000646827"/>
    </source>
</evidence>
<proteinExistence type="predicted"/>
<comment type="caution">
    <text evidence="2">The sequence shown here is derived from an EMBL/GenBank/DDBJ whole genome shotgun (WGS) entry which is preliminary data.</text>
</comment>
<keyword evidence="3" id="KW-1185">Reference proteome</keyword>
<keyword evidence="1" id="KW-1133">Transmembrane helix</keyword>
<organism evidence="2 3">
    <name type="scientific">Circinella minor</name>
    <dbReference type="NCBI Taxonomy" id="1195481"/>
    <lineage>
        <taxon>Eukaryota</taxon>
        <taxon>Fungi</taxon>
        <taxon>Fungi incertae sedis</taxon>
        <taxon>Mucoromycota</taxon>
        <taxon>Mucoromycotina</taxon>
        <taxon>Mucoromycetes</taxon>
        <taxon>Mucorales</taxon>
        <taxon>Lichtheimiaceae</taxon>
        <taxon>Circinella</taxon>
    </lineage>
</organism>
<evidence type="ECO:0000313" key="2">
    <source>
        <dbReference type="EMBL" id="KAG2221852.1"/>
    </source>
</evidence>
<evidence type="ECO:0000256" key="1">
    <source>
        <dbReference type="SAM" id="Phobius"/>
    </source>
</evidence>
<dbReference type="OrthoDB" id="5511684at2759"/>
<dbReference type="EMBL" id="JAEPRB010000098">
    <property type="protein sequence ID" value="KAG2221852.1"/>
    <property type="molecule type" value="Genomic_DNA"/>
</dbReference>
<dbReference type="InterPro" id="IPR010530">
    <property type="entry name" value="B12D"/>
</dbReference>
<gene>
    <name evidence="2" type="ORF">INT45_003566</name>
</gene>
<sequence length="81" mass="9261">MFGVANFLKNSKKPEIIPLIVIVGGALTGAGYIGLRQARAPDVSWDHKNNPHPWQDIKEGEQVKLYALNQKYDGRWERTKW</sequence>
<dbReference type="Pfam" id="PF06522">
    <property type="entry name" value="B12D"/>
    <property type="match status" value="1"/>
</dbReference>